<organism evidence="1 2">
    <name type="scientific">Streptomyces niveus</name>
    <name type="common">Streptomyces spheroides</name>
    <dbReference type="NCBI Taxonomy" id="193462"/>
    <lineage>
        <taxon>Bacteria</taxon>
        <taxon>Bacillati</taxon>
        <taxon>Actinomycetota</taxon>
        <taxon>Actinomycetes</taxon>
        <taxon>Kitasatosporales</taxon>
        <taxon>Streptomycetaceae</taxon>
        <taxon>Streptomyces</taxon>
    </lineage>
</organism>
<accession>A0ABZ2A263</accession>
<dbReference type="RefSeq" id="WP_329076444.1">
    <property type="nucleotide sequence ID" value="NZ_CP109495.1"/>
</dbReference>
<reference evidence="1" key="1">
    <citation type="submission" date="2022-10" db="EMBL/GenBank/DDBJ databases">
        <title>The complete genomes of actinobacterial strains from the NBC collection.</title>
        <authorList>
            <person name="Joergensen T.S."/>
            <person name="Alvarez Arevalo M."/>
            <person name="Sterndorff E.B."/>
            <person name="Faurdal D."/>
            <person name="Vuksanovic O."/>
            <person name="Mourched A.-S."/>
            <person name="Charusanti P."/>
            <person name="Shaw S."/>
            <person name="Blin K."/>
            <person name="Weber T."/>
        </authorList>
    </citation>
    <scope>NUCLEOTIDE SEQUENCE</scope>
    <source>
        <strain evidence="1">NBC_01432</strain>
    </source>
</reference>
<name>A0ABZ2A263_STRNV</name>
<gene>
    <name evidence="1" type="ORF">OG442_15285</name>
</gene>
<sequence length="215" mass="22551">MLRNPNRLTAIAVLVIGGLLSGCSGGEDRAESPELGRCKSLLGAGNVEAAVKTMGGSDVAVSGTPQADVLVDGLVREAKQWKKSDLLHNSYTGCRMDAFEGDQVSGTVDVTVKWSVLSIGLLDDPKNSRTWRQVNKSVYVAPERGPGRMQLLAACAVHGASASQSSDLPLQFDVSGASLGAELRWELLRAFAQSVTEEMGCTTPPVIPSVVPAAT</sequence>
<evidence type="ECO:0000313" key="2">
    <source>
        <dbReference type="Proteomes" id="UP001432209"/>
    </source>
</evidence>
<dbReference type="EMBL" id="CP109495">
    <property type="protein sequence ID" value="WUX52792.1"/>
    <property type="molecule type" value="Genomic_DNA"/>
</dbReference>
<protein>
    <recommendedName>
        <fullName evidence="3">DUF3558 domain-containing protein</fullName>
    </recommendedName>
</protein>
<dbReference type="Proteomes" id="UP001432209">
    <property type="component" value="Chromosome"/>
</dbReference>
<keyword evidence="2" id="KW-1185">Reference proteome</keyword>
<dbReference type="PROSITE" id="PS51257">
    <property type="entry name" value="PROKAR_LIPOPROTEIN"/>
    <property type="match status" value="1"/>
</dbReference>
<evidence type="ECO:0000313" key="1">
    <source>
        <dbReference type="EMBL" id="WUX52792.1"/>
    </source>
</evidence>
<evidence type="ECO:0008006" key="3">
    <source>
        <dbReference type="Google" id="ProtNLM"/>
    </source>
</evidence>
<proteinExistence type="predicted"/>